<sequence>MYKNLHFNTVLAEYQYSLHLGDIVAGCIFAEEKKGFLVDVGSKHLAYLPKNEVSINKYKLTKPHINYTREFFLLGYNKKSTQLIISIKRLEYIRAWQRIKQIKQEDIILELHIHKINKGGLLTYIEGLKGFIPNSHIIDRKIKHTFLNQKIPCQFLALHNQTNQILFSHRRALLQQSSKFLYIGQITLGKIKKITKYGIFVEIRDFLALLHISELEKTIDNGLSLFEINQIIKVQIIHIDTKQGRISVSRRNIH</sequence>
<dbReference type="GO" id="GO:0005840">
    <property type="term" value="C:ribosome"/>
    <property type="evidence" value="ECO:0007669"/>
    <property type="project" value="UniProtKB-KW"/>
</dbReference>
<evidence type="ECO:0000259" key="4">
    <source>
        <dbReference type="PROSITE" id="PS50126"/>
    </source>
</evidence>
<dbReference type="GO" id="GO:0003735">
    <property type="term" value="F:structural constituent of ribosome"/>
    <property type="evidence" value="ECO:0007669"/>
    <property type="project" value="TreeGrafter"/>
</dbReference>
<name>A0A3G3MGM3_9FLOR</name>
<gene>
    <name evidence="5" type="primary">rps1</name>
</gene>
<dbReference type="InterPro" id="IPR003029">
    <property type="entry name" value="S1_domain"/>
</dbReference>
<keyword evidence="2 5" id="KW-0689">Ribosomal protein</keyword>
<dbReference type="Gene3D" id="2.40.50.140">
    <property type="entry name" value="Nucleic acid-binding proteins"/>
    <property type="match status" value="2"/>
</dbReference>
<dbReference type="GO" id="GO:0006412">
    <property type="term" value="P:translation"/>
    <property type="evidence" value="ECO:0007669"/>
    <property type="project" value="TreeGrafter"/>
</dbReference>
<evidence type="ECO:0000256" key="2">
    <source>
        <dbReference type="ARBA" id="ARBA00022980"/>
    </source>
</evidence>
<dbReference type="InterPro" id="IPR012340">
    <property type="entry name" value="NA-bd_OB-fold"/>
</dbReference>
<dbReference type="AlphaFoldDB" id="A0A3G3MGM3"/>
<dbReference type="GO" id="GO:1990904">
    <property type="term" value="C:ribonucleoprotein complex"/>
    <property type="evidence" value="ECO:0007669"/>
    <property type="project" value="UniProtKB-KW"/>
</dbReference>
<dbReference type="PANTHER" id="PTHR10724">
    <property type="entry name" value="30S RIBOSOMAL PROTEIN S1"/>
    <property type="match status" value="1"/>
</dbReference>
<dbReference type="EMBL" id="MH281628">
    <property type="protein sequence ID" value="AYR05984.1"/>
    <property type="molecule type" value="Genomic_DNA"/>
</dbReference>
<reference evidence="5" key="1">
    <citation type="journal article" date="2018" name="Genome Biol. Evol.">
        <title>Mitochondrial and Plastid Genomes from Coralline Red Algae Provide Insights into the Incongruent Evolutionary Histories of Organelles.</title>
        <authorList>
            <person name="Lee J."/>
            <person name="Song H.J."/>
            <person name="In Park S."/>
            <person name="Lee Y.M."/>
            <person name="Jeong S.Y."/>
            <person name="Oh Cho T."/>
            <person name="Kim J.H."/>
            <person name="Choi H.G."/>
            <person name="Choi C.G."/>
            <person name="Nelson W.A."/>
            <person name="Fredericq S."/>
            <person name="Bhattacharya D."/>
            <person name="Su Yoon H."/>
        </authorList>
    </citation>
    <scope>NUCLEOTIDE SEQUENCE</scope>
</reference>
<evidence type="ECO:0000256" key="3">
    <source>
        <dbReference type="ARBA" id="ARBA00023274"/>
    </source>
</evidence>
<dbReference type="InterPro" id="IPR050437">
    <property type="entry name" value="Ribos_protein_bS1-like"/>
</dbReference>
<comment type="similarity">
    <text evidence="1">Belongs to the bacterial ribosomal protein bS1 family.</text>
</comment>
<organism evidence="5">
    <name type="scientific">Neogoniolithon spectabile</name>
    <dbReference type="NCBI Taxonomy" id="231755"/>
    <lineage>
        <taxon>Eukaryota</taxon>
        <taxon>Rhodophyta</taxon>
        <taxon>Florideophyceae</taxon>
        <taxon>Corallinophycidae</taxon>
        <taxon>Corallinales</taxon>
        <taxon>Spongitidaceae</taxon>
        <taxon>Neogoniolithoideae</taxon>
        <taxon>Neogoniolithon</taxon>
    </lineage>
</organism>
<dbReference type="SUPFAM" id="SSF50249">
    <property type="entry name" value="Nucleic acid-binding proteins"/>
    <property type="match status" value="3"/>
</dbReference>
<dbReference type="PROSITE" id="PS50126">
    <property type="entry name" value="S1"/>
    <property type="match status" value="3"/>
</dbReference>
<dbReference type="RefSeq" id="YP_009541775.1">
    <property type="nucleotide sequence ID" value="NC_039978.1"/>
</dbReference>
<protein>
    <submittedName>
        <fullName evidence="5">Ribosomal protein S1</fullName>
    </submittedName>
</protein>
<dbReference type="PANTHER" id="PTHR10724:SF7">
    <property type="entry name" value="SMALL RIBOSOMAL SUBUNIT PROTEIN BS1C"/>
    <property type="match status" value="1"/>
</dbReference>
<evidence type="ECO:0000256" key="1">
    <source>
        <dbReference type="ARBA" id="ARBA00006767"/>
    </source>
</evidence>
<geneLocation type="plastid" evidence="5"/>
<dbReference type="GO" id="GO:0003729">
    <property type="term" value="F:mRNA binding"/>
    <property type="evidence" value="ECO:0007669"/>
    <property type="project" value="TreeGrafter"/>
</dbReference>
<dbReference type="GeneID" id="38463550"/>
<keyword evidence="5" id="KW-0934">Plastid</keyword>
<dbReference type="Pfam" id="PF00575">
    <property type="entry name" value="S1"/>
    <property type="match status" value="1"/>
</dbReference>
<dbReference type="SMART" id="SM00316">
    <property type="entry name" value="S1"/>
    <property type="match status" value="3"/>
</dbReference>
<proteinExistence type="inferred from homology"/>
<keyword evidence="3" id="KW-0687">Ribonucleoprotein</keyword>
<feature type="domain" description="S1 motif" evidence="4">
    <location>
        <begin position="21"/>
        <end position="88"/>
    </location>
</feature>
<evidence type="ECO:0000313" key="5">
    <source>
        <dbReference type="EMBL" id="AYR05984.1"/>
    </source>
</evidence>
<accession>A0A3G3MGM3</accession>
<feature type="domain" description="S1 motif" evidence="4">
    <location>
        <begin position="106"/>
        <end position="170"/>
    </location>
</feature>
<feature type="domain" description="S1 motif" evidence="4">
    <location>
        <begin position="184"/>
        <end position="251"/>
    </location>
</feature>